<dbReference type="EMBL" id="DVGZ01000014">
    <property type="protein sequence ID" value="HIR46278.1"/>
    <property type="molecule type" value="Genomic_DNA"/>
</dbReference>
<accession>A0A9D1AL91</accession>
<protein>
    <submittedName>
        <fullName evidence="1">Uncharacterized protein</fullName>
    </submittedName>
</protein>
<reference evidence="1" key="2">
    <citation type="journal article" date="2021" name="PeerJ">
        <title>Extensive microbial diversity within the chicken gut microbiome revealed by metagenomics and culture.</title>
        <authorList>
            <person name="Gilroy R."/>
            <person name="Ravi A."/>
            <person name="Getino M."/>
            <person name="Pursley I."/>
            <person name="Horton D.L."/>
            <person name="Alikhan N.F."/>
            <person name="Baker D."/>
            <person name="Gharbi K."/>
            <person name="Hall N."/>
            <person name="Watson M."/>
            <person name="Adriaenssens E.M."/>
            <person name="Foster-Nyarko E."/>
            <person name="Jarju S."/>
            <person name="Secka A."/>
            <person name="Antonio M."/>
            <person name="Oren A."/>
            <person name="Chaudhuri R.R."/>
            <person name="La Ragione R."/>
            <person name="Hildebrand F."/>
            <person name="Pallen M.J."/>
        </authorList>
    </citation>
    <scope>NUCLEOTIDE SEQUENCE</scope>
    <source>
        <strain evidence="1">ChiSxjej1B13-7958</strain>
    </source>
</reference>
<proteinExistence type="predicted"/>
<name>A0A9D1AL91_9FIRM</name>
<dbReference type="Proteomes" id="UP000824242">
    <property type="component" value="Unassembled WGS sequence"/>
</dbReference>
<comment type="caution">
    <text evidence="1">The sequence shown here is derived from an EMBL/GenBank/DDBJ whole genome shotgun (WGS) entry which is preliminary data.</text>
</comment>
<gene>
    <name evidence="1" type="ORF">IAB89_01270</name>
</gene>
<feature type="non-terminal residue" evidence="1">
    <location>
        <position position="53"/>
    </location>
</feature>
<evidence type="ECO:0000313" key="2">
    <source>
        <dbReference type="Proteomes" id="UP000824242"/>
    </source>
</evidence>
<dbReference type="AlphaFoldDB" id="A0A9D1AL91"/>
<sequence length="53" mass="5885">MTKVDIIKALQENQALEMEQDGSAWYYIHIDENGNLVPFVGDAEITISAPAAY</sequence>
<evidence type="ECO:0000313" key="1">
    <source>
        <dbReference type="EMBL" id="HIR46278.1"/>
    </source>
</evidence>
<reference evidence="1" key="1">
    <citation type="submission" date="2020-10" db="EMBL/GenBank/DDBJ databases">
        <authorList>
            <person name="Gilroy R."/>
        </authorList>
    </citation>
    <scope>NUCLEOTIDE SEQUENCE</scope>
    <source>
        <strain evidence="1">ChiSxjej1B13-7958</strain>
    </source>
</reference>
<organism evidence="1 2">
    <name type="scientific">Candidatus Caccousia avicola</name>
    <dbReference type="NCBI Taxonomy" id="2840721"/>
    <lineage>
        <taxon>Bacteria</taxon>
        <taxon>Bacillati</taxon>
        <taxon>Bacillota</taxon>
        <taxon>Clostridia</taxon>
        <taxon>Eubacteriales</taxon>
        <taxon>Oscillospiraceae</taxon>
        <taxon>Oscillospiraceae incertae sedis</taxon>
        <taxon>Candidatus Caccousia</taxon>
    </lineage>
</organism>